<evidence type="ECO:0000256" key="2">
    <source>
        <dbReference type="SAM" id="SignalP"/>
    </source>
</evidence>
<evidence type="ECO:0000256" key="1">
    <source>
        <dbReference type="SAM" id="MobiDB-lite"/>
    </source>
</evidence>
<feature type="compositionally biased region" description="Pro residues" evidence="1">
    <location>
        <begin position="259"/>
        <end position="268"/>
    </location>
</feature>
<feature type="chain" id="PRO_5045625447" evidence="2">
    <location>
        <begin position="17"/>
        <end position="322"/>
    </location>
</feature>
<feature type="compositionally biased region" description="Low complexity" evidence="1">
    <location>
        <begin position="106"/>
        <end position="115"/>
    </location>
</feature>
<dbReference type="GeneID" id="132539240"/>
<protein>
    <submittedName>
        <fullName evidence="4">Basic salivary proline-rich protein 2-like</fullName>
    </submittedName>
</protein>
<organism evidence="3 4">
    <name type="scientific">Erinaceus europaeus</name>
    <name type="common">Western European hedgehog</name>
    <dbReference type="NCBI Taxonomy" id="9365"/>
    <lineage>
        <taxon>Eukaryota</taxon>
        <taxon>Metazoa</taxon>
        <taxon>Chordata</taxon>
        <taxon>Craniata</taxon>
        <taxon>Vertebrata</taxon>
        <taxon>Euteleostomi</taxon>
        <taxon>Mammalia</taxon>
        <taxon>Eutheria</taxon>
        <taxon>Laurasiatheria</taxon>
        <taxon>Eulipotyphla</taxon>
        <taxon>Erinaceidae</taxon>
        <taxon>Erinaceinae</taxon>
        <taxon>Erinaceus</taxon>
    </lineage>
</organism>
<keyword evidence="2" id="KW-0732">Signal</keyword>
<feature type="region of interest" description="Disordered" evidence="1">
    <location>
        <begin position="32"/>
        <end position="146"/>
    </location>
</feature>
<sequence length="322" mass="34127">MVLIRINQLVIWAAQALPQLGARGGGWSLQPGRVGRGRGVQGRSTFNGQELPKSFKIGECSPPRLRGVPSARTRAPRQQGSPPIRAYEETFRPRLHLTPHRPSTPPHARQAARPAPARPGRRGPRGGGAHQSKGYRNWGGGRRVRETRGKPWVGAHSLLPGPETPVPAARAFRSTREPSGPRTVRSLGAAVPPGRPPPPGAPKGASGRPGRGRRGDPARGLTGAPLRPTPLLRPAQAASLAPLRPWQDPRPPTLRGDPWAPPSPPQPPSSRHRTGLSHPFILRPGPGAGRRIPGLTQEGRAAGAAQEEAAASYSTTTGTART</sequence>
<name>A0ABM3XKN9_ERIEU</name>
<evidence type="ECO:0000313" key="4">
    <source>
        <dbReference type="RefSeq" id="XP_060049387.1"/>
    </source>
</evidence>
<accession>A0ABM3XKN9</accession>
<feature type="compositionally biased region" description="Low complexity" evidence="1">
    <location>
        <begin position="283"/>
        <end position="322"/>
    </location>
</feature>
<gene>
    <name evidence="4" type="primary">LOC132539240</name>
</gene>
<evidence type="ECO:0000313" key="3">
    <source>
        <dbReference type="Proteomes" id="UP001652624"/>
    </source>
</evidence>
<feature type="compositionally biased region" description="Low complexity" evidence="1">
    <location>
        <begin position="218"/>
        <end position="235"/>
    </location>
</feature>
<feature type="region of interest" description="Disordered" evidence="1">
    <location>
        <begin position="173"/>
        <end position="322"/>
    </location>
</feature>
<dbReference type="RefSeq" id="XP_060049387.1">
    <property type="nucleotide sequence ID" value="XM_060193404.1"/>
</dbReference>
<feature type="signal peptide" evidence="2">
    <location>
        <begin position="1"/>
        <end position="16"/>
    </location>
</feature>
<keyword evidence="3" id="KW-1185">Reference proteome</keyword>
<reference evidence="4" key="1">
    <citation type="submission" date="2025-08" db="UniProtKB">
        <authorList>
            <consortium name="RefSeq"/>
        </authorList>
    </citation>
    <scope>IDENTIFICATION</scope>
</reference>
<dbReference type="Proteomes" id="UP001652624">
    <property type="component" value="Chromosome 7"/>
</dbReference>
<proteinExistence type="predicted"/>